<name>A0A0D7BHG6_9AGAR</name>
<evidence type="ECO:0000313" key="3">
    <source>
        <dbReference type="Proteomes" id="UP000054007"/>
    </source>
</evidence>
<evidence type="ECO:0000313" key="2">
    <source>
        <dbReference type="EMBL" id="KIY69907.1"/>
    </source>
</evidence>
<sequence>MQRIQLLSPLNYCPMPLYIESHVHLVQRTTYAPSLLRDTSYQTLYLPHAKNTLQSPILEIGFRYGWPVSRSPQLLVYSSVILLPLSFKFCFRFVPYYILFGLIRTFSVLSLLSQCMLFSRWAAPVCYSNTAGSSAASVAATISSRLDQARC</sequence>
<feature type="transmembrane region" description="Helical" evidence="1">
    <location>
        <begin position="97"/>
        <end position="118"/>
    </location>
</feature>
<keyword evidence="1" id="KW-0812">Transmembrane</keyword>
<keyword evidence="1" id="KW-0472">Membrane</keyword>
<evidence type="ECO:0000256" key="1">
    <source>
        <dbReference type="SAM" id="Phobius"/>
    </source>
</evidence>
<accession>A0A0D7BHG6</accession>
<proteinExistence type="predicted"/>
<protein>
    <submittedName>
        <fullName evidence="2">Uncharacterized protein</fullName>
    </submittedName>
</protein>
<dbReference type="AlphaFoldDB" id="A0A0D7BHG6"/>
<keyword evidence="1" id="KW-1133">Transmembrane helix</keyword>
<organism evidence="2 3">
    <name type="scientific">Cylindrobasidium torrendii FP15055 ss-10</name>
    <dbReference type="NCBI Taxonomy" id="1314674"/>
    <lineage>
        <taxon>Eukaryota</taxon>
        <taxon>Fungi</taxon>
        <taxon>Dikarya</taxon>
        <taxon>Basidiomycota</taxon>
        <taxon>Agaricomycotina</taxon>
        <taxon>Agaricomycetes</taxon>
        <taxon>Agaricomycetidae</taxon>
        <taxon>Agaricales</taxon>
        <taxon>Marasmiineae</taxon>
        <taxon>Physalacriaceae</taxon>
        <taxon>Cylindrobasidium</taxon>
    </lineage>
</organism>
<gene>
    <name evidence="2" type="ORF">CYLTODRAFT_208662</name>
</gene>
<dbReference type="Proteomes" id="UP000054007">
    <property type="component" value="Unassembled WGS sequence"/>
</dbReference>
<reference evidence="2 3" key="1">
    <citation type="journal article" date="2015" name="Fungal Genet. Biol.">
        <title>Evolution of novel wood decay mechanisms in Agaricales revealed by the genome sequences of Fistulina hepatica and Cylindrobasidium torrendii.</title>
        <authorList>
            <person name="Floudas D."/>
            <person name="Held B.W."/>
            <person name="Riley R."/>
            <person name="Nagy L.G."/>
            <person name="Koehler G."/>
            <person name="Ransdell A.S."/>
            <person name="Younus H."/>
            <person name="Chow J."/>
            <person name="Chiniquy J."/>
            <person name="Lipzen A."/>
            <person name="Tritt A."/>
            <person name="Sun H."/>
            <person name="Haridas S."/>
            <person name="LaButti K."/>
            <person name="Ohm R.A."/>
            <person name="Kues U."/>
            <person name="Blanchette R.A."/>
            <person name="Grigoriev I.V."/>
            <person name="Minto R.E."/>
            <person name="Hibbett D.S."/>
        </authorList>
    </citation>
    <scope>NUCLEOTIDE SEQUENCE [LARGE SCALE GENOMIC DNA]</scope>
    <source>
        <strain evidence="2 3">FP15055 ss-10</strain>
    </source>
</reference>
<keyword evidence="3" id="KW-1185">Reference proteome</keyword>
<dbReference type="EMBL" id="KN880476">
    <property type="protein sequence ID" value="KIY69907.1"/>
    <property type="molecule type" value="Genomic_DNA"/>
</dbReference>